<name>A0A7W7W1Y9_9ACTN</name>
<dbReference type="Proteomes" id="UP000523007">
    <property type="component" value="Unassembled WGS sequence"/>
</dbReference>
<feature type="compositionally biased region" description="Low complexity" evidence="1">
    <location>
        <begin position="338"/>
        <end position="349"/>
    </location>
</feature>
<evidence type="ECO:0000313" key="2">
    <source>
        <dbReference type="EMBL" id="MBB4930150.1"/>
    </source>
</evidence>
<feature type="region of interest" description="Disordered" evidence="1">
    <location>
        <begin position="319"/>
        <end position="442"/>
    </location>
</feature>
<protein>
    <submittedName>
        <fullName evidence="2">Uncharacterized protein</fullName>
    </submittedName>
</protein>
<evidence type="ECO:0000313" key="3">
    <source>
        <dbReference type="Proteomes" id="UP000523007"/>
    </source>
</evidence>
<accession>A0A7W7W1Y9</accession>
<proteinExistence type="predicted"/>
<comment type="caution">
    <text evidence="2">The sequence shown here is derived from an EMBL/GenBank/DDBJ whole genome shotgun (WGS) entry which is preliminary data.</text>
</comment>
<gene>
    <name evidence="2" type="ORF">F4561_000970</name>
</gene>
<sequence>MSTSPPRPVSVVALLADVPSTGLLGEHQAHRFPLRGGELGERSAEFVDFARHHISQGHRVIALYPKWHAERAQRAVAFARGSLQSDQIGQVSLDISPLALSLIADQVAYLAPYVPPGVAAALATELTGNVLAGAWLKRVNNLSTIPITFKQHVGSYVPKTTFLAFSAPVNRVGRVKKRNPARNIVGRPMEPVQILVARPEGAGIDEFNNQFTPALRPVSLNALPEQPLGATYWGMRKYVEFVAFSGHPEALSNTVRTVRPTPCAWCRELGTAIICPFCGAARQLQAGRPPARKADVPPPPARTTGEHIRPAWVEQPKSEAAPFPLHPGPALPQRRRPSGQQQPRQPGGEQHQHPAGDQQAEQTEQKSKAAPFPLHPGPALPPKRRQAQSGPQQPPSGPHPSMAVSGPNGQPSGPPSGTEPSSEQAETARSPHQQPPPGAAPD</sequence>
<keyword evidence="3" id="KW-1185">Reference proteome</keyword>
<feature type="compositionally biased region" description="Pro residues" evidence="1">
    <location>
        <begin position="433"/>
        <end position="442"/>
    </location>
</feature>
<reference evidence="2 3" key="1">
    <citation type="submission" date="2020-08" db="EMBL/GenBank/DDBJ databases">
        <title>Sequencing the genomes of 1000 actinobacteria strains.</title>
        <authorList>
            <person name="Klenk H.-P."/>
        </authorList>
    </citation>
    <scope>NUCLEOTIDE SEQUENCE [LARGE SCALE GENOMIC DNA]</scope>
    <source>
        <strain evidence="2 3">DSM 102030</strain>
    </source>
</reference>
<evidence type="ECO:0000256" key="1">
    <source>
        <dbReference type="SAM" id="MobiDB-lite"/>
    </source>
</evidence>
<organism evidence="2 3">
    <name type="scientific">Lipingzhangella halophila</name>
    <dbReference type="NCBI Taxonomy" id="1783352"/>
    <lineage>
        <taxon>Bacteria</taxon>
        <taxon>Bacillati</taxon>
        <taxon>Actinomycetota</taxon>
        <taxon>Actinomycetes</taxon>
        <taxon>Streptosporangiales</taxon>
        <taxon>Nocardiopsidaceae</taxon>
        <taxon>Lipingzhangella</taxon>
    </lineage>
</organism>
<feature type="compositionally biased region" description="Low complexity" evidence="1">
    <location>
        <begin position="399"/>
        <end position="423"/>
    </location>
</feature>
<feature type="region of interest" description="Disordered" evidence="1">
    <location>
        <begin position="288"/>
        <end position="307"/>
    </location>
</feature>
<dbReference type="RefSeq" id="WP_184575150.1">
    <property type="nucleotide sequence ID" value="NZ_JACHJT010000001.1"/>
</dbReference>
<dbReference type="AlphaFoldDB" id="A0A7W7W1Y9"/>
<dbReference type="EMBL" id="JACHJT010000001">
    <property type="protein sequence ID" value="MBB4930150.1"/>
    <property type="molecule type" value="Genomic_DNA"/>
</dbReference>